<evidence type="ECO:0000256" key="1">
    <source>
        <dbReference type="SAM" id="SignalP"/>
    </source>
</evidence>
<comment type="caution">
    <text evidence="2">The sequence shown here is derived from an EMBL/GenBank/DDBJ whole genome shotgun (WGS) entry which is preliminary data.</text>
</comment>
<dbReference type="EMBL" id="MUHB01000010">
    <property type="protein sequence ID" value="OXB04285.1"/>
    <property type="molecule type" value="Genomic_DNA"/>
</dbReference>
<reference evidence="2 5" key="1">
    <citation type="submission" date="2016-11" db="EMBL/GenBank/DDBJ databases">
        <title>Whole genomes of Flavobacteriaceae.</title>
        <authorList>
            <person name="Stine C."/>
            <person name="Li C."/>
            <person name="Tadesse D."/>
        </authorList>
    </citation>
    <scope>NUCLEOTIDE SEQUENCE [LARGE SCALE GENOMIC DNA]</scope>
    <source>
        <strain evidence="2 5">ATCC 19366</strain>
    </source>
</reference>
<evidence type="ECO:0008006" key="6">
    <source>
        <dbReference type="Google" id="ProtNLM"/>
    </source>
</evidence>
<dbReference type="AlphaFoldDB" id="A0AB36P029"/>
<dbReference type="RefSeq" id="WP_073393803.1">
    <property type="nucleotide sequence ID" value="NZ_FRBX01000001.1"/>
</dbReference>
<protein>
    <recommendedName>
        <fullName evidence="6">Lipoprotein</fullName>
    </recommendedName>
</protein>
<dbReference type="Proteomes" id="UP000198431">
    <property type="component" value="Unassembled WGS sequence"/>
</dbReference>
<feature type="signal peptide" evidence="1">
    <location>
        <begin position="1"/>
        <end position="19"/>
    </location>
</feature>
<keyword evidence="1" id="KW-0732">Signal</keyword>
<evidence type="ECO:0000313" key="4">
    <source>
        <dbReference type="Proteomes" id="UP000184216"/>
    </source>
</evidence>
<dbReference type="EMBL" id="FRBX01000001">
    <property type="protein sequence ID" value="SHL52606.1"/>
    <property type="molecule type" value="Genomic_DNA"/>
</dbReference>
<organism evidence="2 5">
    <name type="scientific">Flavobacterium pectinovorum</name>
    <dbReference type="NCBI Taxonomy" id="29533"/>
    <lineage>
        <taxon>Bacteria</taxon>
        <taxon>Pseudomonadati</taxon>
        <taxon>Bacteroidota</taxon>
        <taxon>Flavobacteriia</taxon>
        <taxon>Flavobacteriales</taxon>
        <taxon>Flavobacteriaceae</taxon>
        <taxon>Flavobacterium</taxon>
    </lineage>
</organism>
<proteinExistence type="predicted"/>
<dbReference type="Proteomes" id="UP000184216">
    <property type="component" value="Unassembled WGS sequence"/>
</dbReference>
<dbReference type="PROSITE" id="PS51257">
    <property type="entry name" value="PROKAR_LIPOPROTEIN"/>
    <property type="match status" value="1"/>
</dbReference>
<gene>
    <name evidence="2" type="ORF">B0A72_12335</name>
    <name evidence="3" type="ORF">SAMN05444387_0813</name>
</gene>
<feature type="chain" id="PRO_5044210148" description="Lipoprotein" evidence="1">
    <location>
        <begin position="20"/>
        <end position="133"/>
    </location>
</feature>
<sequence length="133" mass="15169">MKNLLRLLLLIFFSNALISCDPSQHISFINKTDFDVKIKINLDPKVKDIQLYQNAENDSIVYNLKKSDTATIYCGIGTWSTNETVKFANSINNLEIETKDTKTIYKSKKAIKDILDKNIKGILVKSLIEINIE</sequence>
<keyword evidence="4" id="KW-1185">Reference proteome</keyword>
<reference evidence="3 4" key="2">
    <citation type="submission" date="2016-11" db="EMBL/GenBank/DDBJ databases">
        <authorList>
            <person name="Varghese N."/>
            <person name="Submissions S."/>
        </authorList>
    </citation>
    <scope>NUCLEOTIDE SEQUENCE [LARGE SCALE GENOMIC DNA]</scope>
    <source>
        <strain evidence="3 4">DSM 6368</strain>
    </source>
</reference>
<evidence type="ECO:0000313" key="2">
    <source>
        <dbReference type="EMBL" id="OXB04285.1"/>
    </source>
</evidence>
<evidence type="ECO:0000313" key="3">
    <source>
        <dbReference type="EMBL" id="SHL52606.1"/>
    </source>
</evidence>
<accession>A0AB36P029</accession>
<name>A0AB36P029_9FLAO</name>
<evidence type="ECO:0000313" key="5">
    <source>
        <dbReference type="Proteomes" id="UP000198431"/>
    </source>
</evidence>